<protein>
    <recommendedName>
        <fullName evidence="1">DUF6589 domain-containing protein</fullName>
    </recommendedName>
</protein>
<name>A0A0D0C6N0_9AGAM</name>
<accession>A0A0D0C6N0</accession>
<evidence type="ECO:0000259" key="1">
    <source>
        <dbReference type="Pfam" id="PF20231"/>
    </source>
</evidence>
<dbReference type="AlphaFoldDB" id="A0A0D0C6N0"/>
<dbReference type="InterPro" id="IPR046496">
    <property type="entry name" value="DUF6589"/>
</dbReference>
<dbReference type="EMBL" id="KN826489">
    <property type="protein sequence ID" value="KIK78747.1"/>
    <property type="molecule type" value="Genomic_DNA"/>
</dbReference>
<dbReference type="STRING" id="930991.A0A0D0C6N0"/>
<feature type="non-terminal residue" evidence="2">
    <location>
        <position position="290"/>
    </location>
</feature>
<feature type="domain" description="DUF6589" evidence="1">
    <location>
        <begin position="168"/>
        <end position="290"/>
    </location>
</feature>
<gene>
    <name evidence="2" type="ORF">PAXRUDRAFT_163144</name>
</gene>
<dbReference type="Proteomes" id="UP000054538">
    <property type="component" value="Unassembled WGS sequence"/>
</dbReference>
<dbReference type="HOGENOM" id="CLU_074408_0_0_1"/>
<sequence length="290" mass="32493">MRLGTHFKLAIILNKHQKKIIICSILMQSMNWKSNSLQRILGIFLQSVHALQKVIDTLAWLGVSISTDSINCAICSLSTESENALRELGQSLLASYTYDNSDVNLKSEVPQAEKSNDSLKHLTFGLLFPLGHGITLEDLKCSEKSWKRSALNPHVLESNLPHHQTWRDLIDIHPKPSNNSHLLWHEQFNAWLFLNDLCMHGPEYFHQFKSSIQLPCTIEQIPLIKMPIFAARAMDINNSTVSGNIRAVIDLLEQGGITDCSTTLDSESDSPNISSYVVLVHGDLGTGERL</sequence>
<organism evidence="2 3">
    <name type="scientific">Paxillus rubicundulus Ve08.2h10</name>
    <dbReference type="NCBI Taxonomy" id="930991"/>
    <lineage>
        <taxon>Eukaryota</taxon>
        <taxon>Fungi</taxon>
        <taxon>Dikarya</taxon>
        <taxon>Basidiomycota</taxon>
        <taxon>Agaricomycotina</taxon>
        <taxon>Agaricomycetes</taxon>
        <taxon>Agaricomycetidae</taxon>
        <taxon>Boletales</taxon>
        <taxon>Paxilineae</taxon>
        <taxon>Paxillaceae</taxon>
        <taxon>Paxillus</taxon>
    </lineage>
</organism>
<evidence type="ECO:0000313" key="2">
    <source>
        <dbReference type="EMBL" id="KIK78747.1"/>
    </source>
</evidence>
<proteinExistence type="predicted"/>
<dbReference type="OrthoDB" id="4743193at2759"/>
<reference evidence="3" key="2">
    <citation type="submission" date="2015-01" db="EMBL/GenBank/DDBJ databases">
        <title>Evolutionary Origins and Diversification of the Mycorrhizal Mutualists.</title>
        <authorList>
            <consortium name="DOE Joint Genome Institute"/>
            <consortium name="Mycorrhizal Genomics Consortium"/>
            <person name="Kohler A."/>
            <person name="Kuo A."/>
            <person name="Nagy L.G."/>
            <person name="Floudas D."/>
            <person name="Copeland A."/>
            <person name="Barry K.W."/>
            <person name="Cichocki N."/>
            <person name="Veneault-Fourrey C."/>
            <person name="LaButti K."/>
            <person name="Lindquist E.A."/>
            <person name="Lipzen A."/>
            <person name="Lundell T."/>
            <person name="Morin E."/>
            <person name="Murat C."/>
            <person name="Riley R."/>
            <person name="Ohm R."/>
            <person name="Sun H."/>
            <person name="Tunlid A."/>
            <person name="Henrissat B."/>
            <person name="Grigoriev I.V."/>
            <person name="Hibbett D.S."/>
            <person name="Martin F."/>
        </authorList>
    </citation>
    <scope>NUCLEOTIDE SEQUENCE [LARGE SCALE GENOMIC DNA]</scope>
    <source>
        <strain evidence="3">Ve08.2h10</strain>
    </source>
</reference>
<keyword evidence="3" id="KW-1185">Reference proteome</keyword>
<dbReference type="Pfam" id="PF20231">
    <property type="entry name" value="DUF6589"/>
    <property type="match status" value="1"/>
</dbReference>
<reference evidence="2 3" key="1">
    <citation type="submission" date="2014-04" db="EMBL/GenBank/DDBJ databases">
        <authorList>
            <consortium name="DOE Joint Genome Institute"/>
            <person name="Kuo A."/>
            <person name="Kohler A."/>
            <person name="Jargeat P."/>
            <person name="Nagy L.G."/>
            <person name="Floudas D."/>
            <person name="Copeland A."/>
            <person name="Barry K.W."/>
            <person name="Cichocki N."/>
            <person name="Veneault-Fourrey C."/>
            <person name="LaButti K."/>
            <person name="Lindquist E.A."/>
            <person name="Lipzen A."/>
            <person name="Lundell T."/>
            <person name="Morin E."/>
            <person name="Murat C."/>
            <person name="Sun H."/>
            <person name="Tunlid A."/>
            <person name="Henrissat B."/>
            <person name="Grigoriev I.V."/>
            <person name="Hibbett D.S."/>
            <person name="Martin F."/>
            <person name="Nordberg H.P."/>
            <person name="Cantor M.N."/>
            <person name="Hua S.X."/>
        </authorList>
    </citation>
    <scope>NUCLEOTIDE SEQUENCE [LARGE SCALE GENOMIC DNA]</scope>
    <source>
        <strain evidence="2 3">Ve08.2h10</strain>
    </source>
</reference>
<dbReference type="InParanoid" id="A0A0D0C6N0"/>
<evidence type="ECO:0000313" key="3">
    <source>
        <dbReference type="Proteomes" id="UP000054538"/>
    </source>
</evidence>